<comment type="similarity">
    <text evidence="1 6">Belongs to the Cob(I)alamin adenosyltransferase family.</text>
</comment>
<keyword evidence="3 6" id="KW-0808">Transferase</keyword>
<sequence length="186" mass="20698">MKIYTKTGDKGETGLFGGGRVSKDDALVDAYGEVDELNSTLGLARTFPLPADLEHFLQRIQDQLFTVGSVLATPPQSRAAAHIPELKPEWVEEMERHIDRYEEELPKMTHFILPGGSSAAAALHLARTVCRRAERRVVSLLREDKAPPAVAVYLNRLSDLLFVVARLVNFRAGLPDVKWIPEKPSK</sequence>
<evidence type="ECO:0000256" key="6">
    <source>
        <dbReference type="RuleBase" id="RU366026"/>
    </source>
</evidence>
<keyword evidence="6" id="KW-0169">Cobalamin biosynthesis</keyword>
<dbReference type="Proteomes" id="UP000272888">
    <property type="component" value="Unassembled WGS sequence"/>
</dbReference>
<name>A0A3A8Q0X6_9BACT</name>
<dbReference type="InterPro" id="IPR016030">
    <property type="entry name" value="CblAdoTrfase-like"/>
</dbReference>
<proteinExistence type="inferred from homology"/>
<keyword evidence="4 6" id="KW-0547">Nucleotide-binding</keyword>
<accession>A0A3A8Q0X6</accession>
<comment type="catalytic activity">
    <reaction evidence="6">
        <text>2 cob(II)yrinate a,c diamide + reduced [electron-transfer flavoprotein] + 2 ATP = 2 adenosylcob(III)yrinate a,c-diamide + 2 triphosphate + oxidized [electron-transfer flavoprotein] + 3 H(+)</text>
        <dbReference type="Rhea" id="RHEA:11528"/>
        <dbReference type="Rhea" id="RHEA-COMP:10685"/>
        <dbReference type="Rhea" id="RHEA-COMP:10686"/>
        <dbReference type="ChEBI" id="CHEBI:15378"/>
        <dbReference type="ChEBI" id="CHEBI:18036"/>
        <dbReference type="ChEBI" id="CHEBI:30616"/>
        <dbReference type="ChEBI" id="CHEBI:57692"/>
        <dbReference type="ChEBI" id="CHEBI:58307"/>
        <dbReference type="ChEBI" id="CHEBI:58503"/>
        <dbReference type="ChEBI" id="CHEBI:58537"/>
        <dbReference type="EC" id="2.5.1.17"/>
    </reaction>
</comment>
<dbReference type="InterPro" id="IPR036451">
    <property type="entry name" value="CblAdoTrfase-like_sf"/>
</dbReference>
<dbReference type="PANTHER" id="PTHR12213:SF0">
    <property type="entry name" value="CORRINOID ADENOSYLTRANSFERASE MMAB"/>
    <property type="match status" value="1"/>
</dbReference>
<comment type="pathway">
    <text evidence="6">Cofactor biosynthesis; adenosylcobalamin biosynthesis; adenosylcobalamin from cob(II)yrinate a,c-diamide: step 2/7.</text>
</comment>
<protein>
    <recommendedName>
        <fullName evidence="6">Corrinoid adenosyltransferase</fullName>
        <ecNumber evidence="6">2.5.1.17</ecNumber>
    </recommendedName>
    <alternativeName>
        <fullName evidence="6">Cob(II)alamin adenosyltransferase</fullName>
    </alternativeName>
    <alternativeName>
        <fullName evidence="6">Cob(II)yrinic acid a,c-diamide adenosyltransferase</fullName>
    </alternativeName>
    <alternativeName>
        <fullName evidence="6">Cobinamide/cobalamin adenosyltransferase</fullName>
    </alternativeName>
</protein>
<keyword evidence="5 6" id="KW-0067">ATP-binding</keyword>
<dbReference type="GO" id="GO:0009236">
    <property type="term" value="P:cobalamin biosynthetic process"/>
    <property type="evidence" value="ECO:0007669"/>
    <property type="project" value="UniProtKB-UniRule"/>
</dbReference>
<dbReference type="UniPathway" id="UPA00148">
    <property type="reaction ID" value="UER00233"/>
</dbReference>
<evidence type="ECO:0000313" key="9">
    <source>
        <dbReference type="Proteomes" id="UP000272888"/>
    </source>
</evidence>
<evidence type="ECO:0000313" key="8">
    <source>
        <dbReference type="EMBL" id="RKH57034.1"/>
    </source>
</evidence>
<evidence type="ECO:0000256" key="5">
    <source>
        <dbReference type="ARBA" id="ARBA00022840"/>
    </source>
</evidence>
<organism evidence="8 9">
    <name type="scientific">Corallococcus llansteffanensis</name>
    <dbReference type="NCBI Taxonomy" id="2316731"/>
    <lineage>
        <taxon>Bacteria</taxon>
        <taxon>Pseudomonadati</taxon>
        <taxon>Myxococcota</taxon>
        <taxon>Myxococcia</taxon>
        <taxon>Myxococcales</taxon>
        <taxon>Cystobacterineae</taxon>
        <taxon>Myxococcaceae</taxon>
        <taxon>Corallococcus</taxon>
    </lineage>
</organism>
<evidence type="ECO:0000256" key="1">
    <source>
        <dbReference type="ARBA" id="ARBA00007487"/>
    </source>
</evidence>
<comment type="caution">
    <text evidence="8">The sequence shown here is derived from an EMBL/GenBank/DDBJ whole genome shotgun (WGS) entry which is preliminary data.</text>
</comment>
<comment type="catalytic activity">
    <reaction evidence="6">
        <text>2 cob(II)alamin + reduced [electron-transfer flavoprotein] + 2 ATP = 2 adenosylcob(III)alamin + 2 triphosphate + oxidized [electron-transfer flavoprotein] + 3 H(+)</text>
        <dbReference type="Rhea" id="RHEA:28671"/>
        <dbReference type="Rhea" id="RHEA-COMP:10685"/>
        <dbReference type="Rhea" id="RHEA-COMP:10686"/>
        <dbReference type="ChEBI" id="CHEBI:15378"/>
        <dbReference type="ChEBI" id="CHEBI:16304"/>
        <dbReference type="ChEBI" id="CHEBI:18036"/>
        <dbReference type="ChEBI" id="CHEBI:18408"/>
        <dbReference type="ChEBI" id="CHEBI:30616"/>
        <dbReference type="ChEBI" id="CHEBI:57692"/>
        <dbReference type="ChEBI" id="CHEBI:58307"/>
        <dbReference type="EC" id="2.5.1.17"/>
    </reaction>
</comment>
<dbReference type="SUPFAM" id="SSF89028">
    <property type="entry name" value="Cobalamin adenosyltransferase-like"/>
    <property type="match status" value="1"/>
</dbReference>
<evidence type="ECO:0000256" key="4">
    <source>
        <dbReference type="ARBA" id="ARBA00022741"/>
    </source>
</evidence>
<evidence type="ECO:0000256" key="3">
    <source>
        <dbReference type="ARBA" id="ARBA00022679"/>
    </source>
</evidence>
<keyword evidence="9" id="KW-1185">Reference proteome</keyword>
<dbReference type="GO" id="GO:0005524">
    <property type="term" value="F:ATP binding"/>
    <property type="evidence" value="ECO:0007669"/>
    <property type="project" value="UniProtKB-UniRule"/>
</dbReference>
<gene>
    <name evidence="8" type="ORF">D7V93_19020</name>
</gene>
<evidence type="ECO:0000256" key="2">
    <source>
        <dbReference type="ARBA" id="ARBA00011233"/>
    </source>
</evidence>
<dbReference type="Pfam" id="PF01923">
    <property type="entry name" value="Cob_adeno_trans"/>
    <property type="match status" value="1"/>
</dbReference>
<dbReference type="NCBIfam" id="TIGR00636">
    <property type="entry name" value="PduO_Nterm"/>
    <property type="match status" value="1"/>
</dbReference>
<dbReference type="EC" id="2.5.1.17" evidence="6"/>
<evidence type="ECO:0000259" key="7">
    <source>
        <dbReference type="Pfam" id="PF01923"/>
    </source>
</evidence>
<feature type="domain" description="Cobalamin adenosyltransferase-like" evidence="7">
    <location>
        <begin position="3"/>
        <end position="167"/>
    </location>
</feature>
<reference evidence="9" key="1">
    <citation type="submission" date="2018-09" db="EMBL/GenBank/DDBJ databases">
        <authorList>
            <person name="Livingstone P.G."/>
            <person name="Whitworth D.E."/>
        </authorList>
    </citation>
    <scope>NUCLEOTIDE SEQUENCE [LARGE SCALE GENOMIC DNA]</scope>
    <source>
        <strain evidence="9">CA051B</strain>
    </source>
</reference>
<dbReference type="Gene3D" id="1.20.1200.10">
    <property type="entry name" value="Cobalamin adenosyltransferase-like"/>
    <property type="match status" value="1"/>
</dbReference>
<dbReference type="GO" id="GO:0008817">
    <property type="term" value="F:corrinoid adenosyltransferase activity"/>
    <property type="evidence" value="ECO:0007669"/>
    <property type="project" value="UniProtKB-UniRule"/>
</dbReference>
<dbReference type="PANTHER" id="PTHR12213">
    <property type="entry name" value="CORRINOID ADENOSYLTRANSFERASE"/>
    <property type="match status" value="1"/>
</dbReference>
<dbReference type="AlphaFoldDB" id="A0A3A8Q0X6"/>
<dbReference type="EMBL" id="RAWB01000190">
    <property type="protein sequence ID" value="RKH57034.1"/>
    <property type="molecule type" value="Genomic_DNA"/>
</dbReference>
<dbReference type="InterPro" id="IPR029499">
    <property type="entry name" value="PduO-typ"/>
</dbReference>
<dbReference type="RefSeq" id="WP_120644762.1">
    <property type="nucleotide sequence ID" value="NZ_RAWB01000190.1"/>
</dbReference>
<comment type="subunit">
    <text evidence="2">Homotrimer.</text>
</comment>
<dbReference type="FunFam" id="1.20.1200.10:FF:000001">
    <property type="entry name" value="Cob(I)yrinic acid a,c-diamide adenosyltransferase"/>
    <property type="match status" value="1"/>
</dbReference>